<dbReference type="Gene3D" id="3.40.30.10">
    <property type="entry name" value="Glutaredoxin"/>
    <property type="match status" value="4"/>
</dbReference>
<dbReference type="FunFam" id="3.40.30.10:FF:000027">
    <property type="entry name" value="protein disulfide-isomerase A2"/>
    <property type="match status" value="1"/>
</dbReference>
<dbReference type="PROSITE" id="PS51352">
    <property type="entry name" value="THIOREDOXIN_2"/>
    <property type="match status" value="2"/>
</dbReference>
<comment type="subcellular location">
    <subcellularLocation>
        <location evidence="2">Endoplasmic reticulum lumen</location>
    </subcellularLocation>
</comment>
<dbReference type="AlphaFoldDB" id="A9UWT5"/>
<dbReference type="InterPro" id="IPR005792">
    <property type="entry name" value="Prot_disulphide_isomerase"/>
</dbReference>
<dbReference type="eggNOG" id="KOG0190">
    <property type="taxonomic scope" value="Eukaryota"/>
</dbReference>
<dbReference type="EMBL" id="CH991548">
    <property type="protein sequence ID" value="EDQ90098.1"/>
    <property type="molecule type" value="Genomic_DNA"/>
</dbReference>
<keyword evidence="17" id="KW-1185">Reference proteome</keyword>
<dbReference type="EC" id="5.3.4.1" evidence="4 13"/>
<evidence type="ECO:0000256" key="5">
    <source>
        <dbReference type="ARBA" id="ARBA00022729"/>
    </source>
</evidence>
<evidence type="ECO:0000313" key="17">
    <source>
        <dbReference type="Proteomes" id="UP000001357"/>
    </source>
</evidence>
<dbReference type="InterPro" id="IPR036249">
    <property type="entry name" value="Thioredoxin-like_sf"/>
</dbReference>
<reference evidence="16 17" key="1">
    <citation type="journal article" date="2008" name="Nature">
        <title>The genome of the choanoflagellate Monosiga brevicollis and the origin of metazoans.</title>
        <authorList>
            <consortium name="JGI Sequencing"/>
            <person name="King N."/>
            <person name="Westbrook M.J."/>
            <person name="Young S.L."/>
            <person name="Kuo A."/>
            <person name="Abedin M."/>
            <person name="Chapman J."/>
            <person name="Fairclough S."/>
            <person name="Hellsten U."/>
            <person name="Isogai Y."/>
            <person name="Letunic I."/>
            <person name="Marr M."/>
            <person name="Pincus D."/>
            <person name="Putnam N."/>
            <person name="Rokas A."/>
            <person name="Wright K.J."/>
            <person name="Zuzow R."/>
            <person name="Dirks W."/>
            <person name="Good M."/>
            <person name="Goodstein D."/>
            <person name="Lemons D."/>
            <person name="Li W."/>
            <person name="Lyons J.B."/>
            <person name="Morris A."/>
            <person name="Nichols S."/>
            <person name="Richter D.J."/>
            <person name="Salamov A."/>
            <person name="Bork P."/>
            <person name="Lim W.A."/>
            <person name="Manning G."/>
            <person name="Miller W.T."/>
            <person name="McGinnis W."/>
            <person name="Shapiro H."/>
            <person name="Tjian R."/>
            <person name="Grigoriev I.V."/>
            <person name="Rokhsar D."/>
        </authorList>
    </citation>
    <scope>NUCLEOTIDE SEQUENCE [LARGE SCALE GENOMIC DNA]</scope>
    <source>
        <strain evidence="17">MX1 / ATCC 50154</strain>
    </source>
</reference>
<feature type="domain" description="Thioredoxin" evidence="15">
    <location>
        <begin position="347"/>
        <end position="468"/>
    </location>
</feature>
<evidence type="ECO:0000256" key="11">
    <source>
        <dbReference type="PIRSR" id="PIRSR605792-51"/>
    </source>
</evidence>
<dbReference type="OMA" id="REDYVWS"/>
<evidence type="ECO:0000256" key="14">
    <source>
        <dbReference type="SAM" id="MobiDB-lite"/>
    </source>
</evidence>
<sequence length="502" mass="54733">MMRSLVLLAALAVAAFAADWKTDDNVIIGTDDNLAKVLEAHEFALVEFYAPWCGHCKSLAPEYAKAAGQLKATDASAVLVKVDATTENKLAEQHEIQGYPTLKWFVNGKASDYTGGRSAADIVAWINKKSGPPAIPVTTEAALAAVTESNDVVVLGVFASETDSKAEAFIAAAKDSELTYAISTNKAIADKFDLAVPGVIILKDFDQGNTKFEGDIETEAIAAFAVAESLPLVIEFSDETASKIFGGDVKSHLLMFVDTSDEEFPSLKKSLETAAQKYKGKLLFIYIDGNKGDNGRIFDYFGVDQTQDVPAIRVINLEADMAKYKYESDLIDDAGLLEFCEKYVTGTLKRHLMSEPTPEDWDAEPVKVLTGENFEAVARADQDAFVLFHAPWCGHCKSLAPIWDKLGEKFEDQSIVIGKIDATANEVEDIAIESFPTLIYFSKGKEAERYEGGRDLDALVTFVNAKAGVSVEVTDADKTQVDDEAEEYDAYEDDNLEGHDEL</sequence>
<evidence type="ECO:0000259" key="15">
    <source>
        <dbReference type="PROSITE" id="PS51352"/>
    </source>
</evidence>
<keyword evidence="7" id="KW-0256">Endoplasmic reticulum</keyword>
<name>A9UWT5_MONBE</name>
<dbReference type="PROSITE" id="PS00194">
    <property type="entry name" value="THIOREDOXIN_1"/>
    <property type="match status" value="2"/>
</dbReference>
<evidence type="ECO:0000256" key="13">
    <source>
        <dbReference type="RuleBase" id="RU361130"/>
    </source>
</evidence>
<feature type="compositionally biased region" description="Acidic residues" evidence="14">
    <location>
        <begin position="482"/>
        <end position="495"/>
    </location>
</feature>
<evidence type="ECO:0000256" key="6">
    <source>
        <dbReference type="ARBA" id="ARBA00022737"/>
    </source>
</evidence>
<dbReference type="GO" id="GO:0005788">
    <property type="term" value="C:endoplasmic reticulum lumen"/>
    <property type="evidence" value="ECO:0007669"/>
    <property type="project" value="UniProtKB-SubCell"/>
</dbReference>
<accession>A9UWT5</accession>
<dbReference type="FunFam" id="3.40.30.10:FF:000023">
    <property type="entry name" value="Protein disulfide-isomerase"/>
    <property type="match status" value="1"/>
</dbReference>
<dbReference type="CDD" id="cd02981">
    <property type="entry name" value="PDI_b_family"/>
    <property type="match status" value="1"/>
</dbReference>
<dbReference type="FunFam" id="3.40.30.10:FF:000185">
    <property type="entry name" value="Protein disulfide-isomerase"/>
    <property type="match status" value="1"/>
</dbReference>
<dbReference type="NCBIfam" id="TIGR01126">
    <property type="entry name" value="pdi_dom"/>
    <property type="match status" value="1"/>
</dbReference>
<feature type="domain" description="Thioredoxin" evidence="15">
    <location>
        <begin position="7"/>
        <end position="131"/>
    </location>
</feature>
<dbReference type="CDD" id="cd02995">
    <property type="entry name" value="PDI_a_PDI_a'_C"/>
    <property type="match status" value="1"/>
</dbReference>
<protein>
    <recommendedName>
        <fullName evidence="4 13">Protein disulfide-isomerase</fullName>
        <ecNumber evidence="4 13">5.3.4.1</ecNumber>
    </recommendedName>
</protein>
<dbReference type="GO" id="GO:0003756">
    <property type="term" value="F:protein disulfide isomerase activity"/>
    <property type="evidence" value="ECO:0000318"/>
    <property type="project" value="GO_Central"/>
</dbReference>
<dbReference type="GeneID" id="5890386"/>
<evidence type="ECO:0000256" key="3">
    <source>
        <dbReference type="ARBA" id="ARBA00006347"/>
    </source>
</evidence>
<evidence type="ECO:0000256" key="10">
    <source>
        <dbReference type="ARBA" id="ARBA00023284"/>
    </source>
</evidence>
<evidence type="ECO:0000256" key="8">
    <source>
        <dbReference type="ARBA" id="ARBA00023157"/>
    </source>
</evidence>
<gene>
    <name evidence="16" type="ORF">MONBRDRAFT_20649</name>
</gene>
<dbReference type="InterPro" id="IPR017937">
    <property type="entry name" value="Thioredoxin_CS"/>
</dbReference>
<evidence type="ECO:0000313" key="16">
    <source>
        <dbReference type="EMBL" id="EDQ90098.1"/>
    </source>
</evidence>
<dbReference type="STRING" id="81824.A9UWT5"/>
<feature type="disulfide bond" description="Redox-active" evidence="11">
    <location>
        <begin position="393"/>
        <end position="396"/>
    </location>
</feature>
<evidence type="ECO:0000256" key="4">
    <source>
        <dbReference type="ARBA" id="ARBA00012723"/>
    </source>
</evidence>
<proteinExistence type="inferred from homology"/>
<dbReference type="Pfam" id="PF00085">
    <property type="entry name" value="Thioredoxin"/>
    <property type="match status" value="2"/>
</dbReference>
<keyword evidence="5 13" id="KW-0732">Signal</keyword>
<keyword evidence="9 13" id="KW-0413">Isomerase</keyword>
<dbReference type="InterPro" id="IPR005788">
    <property type="entry name" value="PDI_thioredoxin-like_dom"/>
</dbReference>
<comment type="catalytic activity">
    <reaction evidence="1 13">
        <text>Catalyzes the rearrangement of -S-S- bonds in proteins.</text>
        <dbReference type="EC" id="5.3.4.1"/>
    </reaction>
</comment>
<dbReference type="FunCoup" id="A9UWT5">
    <property type="interactions" value="842"/>
</dbReference>
<dbReference type="InterPro" id="IPR013766">
    <property type="entry name" value="Thioredoxin_domain"/>
</dbReference>
<dbReference type="NCBIfam" id="TIGR01130">
    <property type="entry name" value="ER_PDI_fam"/>
    <property type="match status" value="1"/>
</dbReference>
<evidence type="ECO:0000256" key="12">
    <source>
        <dbReference type="RuleBase" id="RU004208"/>
    </source>
</evidence>
<feature type="region of interest" description="Disordered" evidence="14">
    <location>
        <begin position="475"/>
        <end position="502"/>
    </location>
</feature>
<dbReference type="CDD" id="cd02982">
    <property type="entry name" value="PDI_b'_family"/>
    <property type="match status" value="1"/>
</dbReference>
<evidence type="ECO:0000256" key="7">
    <source>
        <dbReference type="ARBA" id="ARBA00022824"/>
    </source>
</evidence>
<dbReference type="FunFam" id="3.40.30.10:FF:000030">
    <property type="entry name" value="Protein disulfide-isomerase"/>
    <property type="match status" value="1"/>
</dbReference>
<evidence type="ECO:0000256" key="2">
    <source>
        <dbReference type="ARBA" id="ARBA00004319"/>
    </source>
</evidence>
<dbReference type="RefSeq" id="XP_001744865.1">
    <property type="nucleotide sequence ID" value="XM_001744813.1"/>
</dbReference>
<dbReference type="PRINTS" id="PR00421">
    <property type="entry name" value="THIOREDOXIN"/>
</dbReference>
<keyword evidence="8 11" id="KW-1015">Disulfide bond</keyword>
<dbReference type="PANTHER" id="PTHR18929">
    <property type="entry name" value="PROTEIN DISULFIDE ISOMERASE"/>
    <property type="match status" value="1"/>
</dbReference>
<dbReference type="GO" id="GO:0034976">
    <property type="term" value="P:response to endoplasmic reticulum stress"/>
    <property type="evidence" value="ECO:0000318"/>
    <property type="project" value="GO_Central"/>
</dbReference>
<dbReference type="GO" id="GO:0006457">
    <property type="term" value="P:protein folding"/>
    <property type="evidence" value="ECO:0000318"/>
    <property type="project" value="GO_Central"/>
</dbReference>
<dbReference type="PANTHER" id="PTHR18929:SF240">
    <property type="entry name" value="PROTEIN DISULFIDE-ISOMERASE"/>
    <property type="match status" value="1"/>
</dbReference>
<dbReference type="Pfam" id="PF13848">
    <property type="entry name" value="Thioredoxin_6"/>
    <property type="match status" value="1"/>
</dbReference>
<dbReference type="GO" id="GO:0005783">
    <property type="term" value="C:endoplasmic reticulum"/>
    <property type="evidence" value="ECO:0000318"/>
    <property type="project" value="GO_Central"/>
</dbReference>
<feature type="signal peptide" evidence="13">
    <location>
        <begin position="1"/>
        <end position="17"/>
    </location>
</feature>
<dbReference type="KEGG" id="mbr:MONBRDRAFT_20649"/>
<feature type="chain" id="PRO_5005122275" description="Protein disulfide-isomerase" evidence="13">
    <location>
        <begin position="18"/>
        <end position="502"/>
    </location>
</feature>
<evidence type="ECO:0000256" key="9">
    <source>
        <dbReference type="ARBA" id="ARBA00023235"/>
    </source>
</evidence>
<comment type="similarity">
    <text evidence="3 12">Belongs to the protein disulfide isomerase family.</text>
</comment>
<keyword evidence="10 11" id="KW-0676">Redox-active center</keyword>
<keyword evidence="6" id="KW-0677">Repeat</keyword>
<dbReference type="CDD" id="cd02961">
    <property type="entry name" value="PDI_a_family"/>
    <property type="match status" value="1"/>
</dbReference>
<feature type="disulfide bond" description="Redox-active" evidence="11">
    <location>
        <begin position="53"/>
        <end position="56"/>
    </location>
</feature>
<dbReference type="InParanoid" id="A9UWT5"/>
<dbReference type="SUPFAM" id="SSF52833">
    <property type="entry name" value="Thioredoxin-like"/>
    <property type="match status" value="4"/>
</dbReference>
<dbReference type="Proteomes" id="UP000001357">
    <property type="component" value="Unassembled WGS sequence"/>
</dbReference>
<evidence type="ECO:0000256" key="1">
    <source>
        <dbReference type="ARBA" id="ARBA00001182"/>
    </source>
</evidence>
<organism evidence="16 17">
    <name type="scientific">Monosiga brevicollis</name>
    <name type="common">Choanoflagellate</name>
    <dbReference type="NCBI Taxonomy" id="81824"/>
    <lineage>
        <taxon>Eukaryota</taxon>
        <taxon>Choanoflagellata</taxon>
        <taxon>Craspedida</taxon>
        <taxon>Salpingoecidae</taxon>
        <taxon>Monosiga</taxon>
    </lineage>
</organism>